<feature type="transmembrane region" description="Helical" evidence="1">
    <location>
        <begin position="12"/>
        <end position="31"/>
    </location>
</feature>
<dbReference type="Gene3D" id="1.20.1250.20">
    <property type="entry name" value="MFS general substrate transporter like domains"/>
    <property type="match status" value="1"/>
</dbReference>
<dbReference type="InterPro" id="IPR036259">
    <property type="entry name" value="MFS_trans_sf"/>
</dbReference>
<evidence type="ECO:0000313" key="2">
    <source>
        <dbReference type="EMBL" id="PTB97262.1"/>
    </source>
</evidence>
<sequence>MNIGESIPKINSIGIVLIILFILNIAGGYLITPYLTSIFGVEEYGQYSMTINVASIVKLTLGYLLNIVLAIWTYREANKQNEKPIIWTVLTLFFGLIAIVLFYLFLLIKELKILNQKLDDKGCKST</sequence>
<feature type="transmembrane region" description="Helical" evidence="1">
    <location>
        <begin position="85"/>
        <end position="108"/>
    </location>
</feature>
<dbReference type="AlphaFoldDB" id="A0A2T4DTX5"/>
<proteinExistence type="predicted"/>
<keyword evidence="1" id="KW-0812">Transmembrane</keyword>
<dbReference type="Proteomes" id="UP000240608">
    <property type="component" value="Unassembled WGS sequence"/>
</dbReference>
<organism evidence="2 3">
    <name type="scientific">Marivirga lumbricoides</name>
    <dbReference type="NCBI Taxonomy" id="1046115"/>
    <lineage>
        <taxon>Bacteria</taxon>
        <taxon>Pseudomonadati</taxon>
        <taxon>Bacteroidota</taxon>
        <taxon>Cytophagia</taxon>
        <taxon>Cytophagales</taxon>
        <taxon>Marivirgaceae</taxon>
        <taxon>Marivirga</taxon>
    </lineage>
</organism>
<accession>A0A2T4DTX5</accession>
<comment type="caution">
    <text evidence="2">The sequence shown here is derived from an EMBL/GenBank/DDBJ whole genome shotgun (WGS) entry which is preliminary data.</text>
</comment>
<keyword evidence="1" id="KW-0472">Membrane</keyword>
<evidence type="ECO:0000313" key="3">
    <source>
        <dbReference type="Proteomes" id="UP000240608"/>
    </source>
</evidence>
<evidence type="ECO:0000256" key="1">
    <source>
        <dbReference type="SAM" id="Phobius"/>
    </source>
</evidence>
<protein>
    <submittedName>
        <fullName evidence="2">Uncharacterized protein</fullName>
    </submittedName>
</protein>
<name>A0A2T4DTX5_9BACT</name>
<reference evidence="2 3" key="1">
    <citation type="submission" date="2018-03" db="EMBL/GenBank/DDBJ databases">
        <title>Cross-interface Injection: A General Nanoliter Liquid Handling Method Applied to Single Cells Genome Amplification Automated Nanoliter Liquid Handling Applied to Single Cell Multiple Displacement Amplification.</title>
        <authorList>
            <person name="Yun J."/>
            <person name="Xu P."/>
            <person name="Xu J."/>
            <person name="Dai X."/>
            <person name="Wang Y."/>
            <person name="Zheng X."/>
            <person name="Cao C."/>
            <person name="Yi Q."/>
            <person name="Zhu Y."/>
            <person name="Wang L."/>
            <person name="Dong Z."/>
            <person name="Huang Y."/>
            <person name="Huang L."/>
            <person name="Du W."/>
        </authorList>
    </citation>
    <scope>NUCLEOTIDE SEQUENCE [LARGE SCALE GENOMIC DNA]</scope>
    <source>
        <strain evidence="2 3">Z-D1-2</strain>
    </source>
</reference>
<feature type="transmembrane region" description="Helical" evidence="1">
    <location>
        <begin position="51"/>
        <end position="73"/>
    </location>
</feature>
<gene>
    <name evidence="2" type="ORF">C9994_03540</name>
</gene>
<dbReference type="SUPFAM" id="SSF103473">
    <property type="entry name" value="MFS general substrate transporter"/>
    <property type="match status" value="1"/>
</dbReference>
<dbReference type="EMBL" id="PYVU01000019">
    <property type="protein sequence ID" value="PTB97262.1"/>
    <property type="molecule type" value="Genomic_DNA"/>
</dbReference>
<keyword evidence="1" id="KW-1133">Transmembrane helix</keyword>